<dbReference type="EC" id="3.5.2.2" evidence="8"/>
<evidence type="ECO:0000313" key="13">
    <source>
        <dbReference type="EMBL" id="AFO49128.1"/>
    </source>
</evidence>
<comment type="PTM">
    <text evidence="11">Carbamylation allows a single lysine to coordinate two divalent metal cations.</text>
</comment>
<evidence type="ECO:0000256" key="2">
    <source>
        <dbReference type="ARBA" id="ARBA00008829"/>
    </source>
</evidence>
<evidence type="ECO:0000259" key="12">
    <source>
        <dbReference type="Pfam" id="PF01979"/>
    </source>
</evidence>
<dbReference type="GO" id="GO:0004157">
    <property type="term" value="F:dihydropyrimidinase activity"/>
    <property type="evidence" value="ECO:0007669"/>
    <property type="project" value="UniProtKB-EC"/>
</dbReference>
<name>I7BC80_PSEPT</name>
<dbReference type="InterPro" id="IPR050378">
    <property type="entry name" value="Metallo-dep_Hydrolases_sf"/>
</dbReference>
<dbReference type="PATRIC" id="fig|1196325.3.peg.3261"/>
<dbReference type="SUPFAM" id="SSF51338">
    <property type="entry name" value="Composite domain of metallo-dependent hydrolases"/>
    <property type="match status" value="2"/>
</dbReference>
<comment type="subunit">
    <text evidence="3">Homotetramer.</text>
</comment>
<dbReference type="HOGENOM" id="CLU_015572_2_2_6"/>
<dbReference type="AlphaFoldDB" id="I7BC80"/>
<dbReference type="InterPro" id="IPR032466">
    <property type="entry name" value="Metal_Hydrolase"/>
</dbReference>
<sequence>MTALPALASMTMQRTGQDRSACEENGMSLLIRGATVVTHEERYPADVLCADGLIRAIGQNLEPPTDCEILDGSGQYLMPGGIDPHTHMQLPFMGTVASEDFFSGTAAGLAGGTTSIIDFVIPNPQQSLLEAFHTWRGWAQKSASDYGFHVAITWWSEQVAEEMGELVAKHGVNSFKHFMAYKNAIMAADDTLVASFERCLQLGAVPTVHAENGELVYHLQKKLLAQGMTGPEAHPLSRPSQVEGEAASRAIRIAETLGTPLYLVHISSREALDEIAYARGKGQPVYGEVLPGHLLLDDSVYRDPDWATAAGYVMSPPFRPREHQEALWRGLQSGNLHTTATDHCCFCAEQKAMGRDDFSRIPNGTAGIEDRMAVLWDAGVNSGRLSMHEFVALTSTNTAKIFNLFPRKGAIRVGADADLVLWDPQGTRTISAKTHHQQVDFNIFEGRTVRGIPSHTISQGKVLWADGDLRAEPGAGRYVERPAYPSVYEVLGRRAEHQRPMPVQR</sequence>
<proteinExistence type="inferred from homology"/>
<dbReference type="InterPro" id="IPR011778">
    <property type="entry name" value="Hydantoinase/dihydroPyrase"/>
</dbReference>
<dbReference type="NCBIfam" id="TIGR02033">
    <property type="entry name" value="D-hydantoinase"/>
    <property type="match status" value="1"/>
</dbReference>
<dbReference type="KEGG" id="ppx:T1E_3292"/>
<evidence type="ECO:0000256" key="1">
    <source>
        <dbReference type="ARBA" id="ARBA00001947"/>
    </source>
</evidence>
<comment type="catalytic activity">
    <reaction evidence="7">
        <text>5,6-dihydrouracil + H2O = 3-(carbamoylamino)propanoate + H(+)</text>
        <dbReference type="Rhea" id="RHEA:16121"/>
        <dbReference type="ChEBI" id="CHEBI:11892"/>
        <dbReference type="ChEBI" id="CHEBI:15377"/>
        <dbReference type="ChEBI" id="CHEBI:15378"/>
        <dbReference type="ChEBI" id="CHEBI:15901"/>
        <dbReference type="EC" id="3.5.2.2"/>
    </reaction>
</comment>
<comment type="function">
    <text evidence="9">Catalyzes the hydrolysis of dihydropyrimidines and of the structurally related DL-5-mono-substituted hydantoins, to produce N-carbamoyl-D-amino acids.</text>
</comment>
<comment type="cofactor">
    <cofactor evidence="1">
        <name>Zn(2+)</name>
        <dbReference type="ChEBI" id="CHEBI:29105"/>
    </cofactor>
</comment>
<dbReference type="Pfam" id="PF01979">
    <property type="entry name" value="Amidohydro_1"/>
    <property type="match status" value="1"/>
</dbReference>
<dbReference type="Gene3D" id="3.20.20.140">
    <property type="entry name" value="Metal-dependent hydrolases"/>
    <property type="match status" value="1"/>
</dbReference>
<gene>
    <name evidence="13" type="primary">dht</name>
    <name evidence="13" type="ordered locus">T1E_3292</name>
</gene>
<dbReference type="CDD" id="cd01314">
    <property type="entry name" value="D-HYD"/>
    <property type="match status" value="1"/>
</dbReference>
<dbReference type="SUPFAM" id="SSF51556">
    <property type="entry name" value="Metallo-dependent hydrolases"/>
    <property type="match status" value="1"/>
</dbReference>
<reference evidence="14" key="1">
    <citation type="journal article" date="2013" name="Microb. Biotechnol.">
        <title>Metabolic potential of the organic-solvent tolerant Pseudomonas putida DOT-T1E deduced from its annotated genome.</title>
        <authorList>
            <person name="Udaondo Z."/>
            <person name="Molina L."/>
            <person name="Daniels C."/>
            <person name="Gomez M.J."/>
            <person name="Molina-Henares M.A."/>
            <person name="Matilla M.A."/>
            <person name="Roca A."/>
            <person name="Fernandez M."/>
            <person name="Duque E."/>
            <person name="Segura A."/>
            <person name="Ramos J.L."/>
        </authorList>
    </citation>
    <scope>NUCLEOTIDE SEQUENCE [LARGE SCALE GENOMIC DNA]</scope>
    <source>
        <strain evidence="14">DOT-T1E</strain>
    </source>
</reference>
<evidence type="ECO:0000313" key="14">
    <source>
        <dbReference type="Proteomes" id="UP000006503"/>
    </source>
</evidence>
<keyword evidence="5" id="KW-0378">Hydrolase</keyword>
<dbReference type="FunFam" id="3.20.20.140:FF:000001">
    <property type="entry name" value="Dihydropyrimidinase like 3"/>
    <property type="match status" value="1"/>
</dbReference>
<evidence type="ECO:0000256" key="8">
    <source>
        <dbReference type="ARBA" id="ARBA00039113"/>
    </source>
</evidence>
<dbReference type="PANTHER" id="PTHR11647:SF1">
    <property type="entry name" value="COLLAPSIN RESPONSE MEDIATOR PROTEIN"/>
    <property type="match status" value="1"/>
</dbReference>
<evidence type="ECO:0000256" key="6">
    <source>
        <dbReference type="ARBA" id="ARBA00022833"/>
    </source>
</evidence>
<accession>I7BC80</accession>
<evidence type="ECO:0000256" key="5">
    <source>
        <dbReference type="ARBA" id="ARBA00022801"/>
    </source>
</evidence>
<feature type="modified residue" description="N6-carboxylysine" evidence="11">
    <location>
        <position position="176"/>
    </location>
</feature>
<dbReference type="PANTHER" id="PTHR11647">
    <property type="entry name" value="HYDRANTOINASE/DIHYDROPYRIMIDINASE FAMILY MEMBER"/>
    <property type="match status" value="1"/>
</dbReference>
<evidence type="ECO:0000256" key="7">
    <source>
        <dbReference type="ARBA" id="ARBA00036696"/>
    </source>
</evidence>
<keyword evidence="6" id="KW-0862">Zinc</keyword>
<dbReference type="Proteomes" id="UP000006503">
    <property type="component" value="Chromosome"/>
</dbReference>
<evidence type="ECO:0000256" key="11">
    <source>
        <dbReference type="PIRSR" id="PIRSR611778-50"/>
    </source>
</evidence>
<protein>
    <recommendedName>
        <fullName evidence="10">D-hydantoinase/dihydropyrimidinase</fullName>
        <ecNumber evidence="8">3.5.2.2</ecNumber>
    </recommendedName>
</protein>
<feature type="domain" description="Amidohydrolase-related" evidence="12">
    <location>
        <begin position="76"/>
        <end position="462"/>
    </location>
</feature>
<comment type="similarity">
    <text evidence="2">Belongs to the metallo-dependent hydrolases superfamily. Hydantoinase/dihydropyrimidinase family.</text>
</comment>
<dbReference type="InterPro" id="IPR006680">
    <property type="entry name" value="Amidohydro-rel"/>
</dbReference>
<dbReference type="InterPro" id="IPR011059">
    <property type="entry name" value="Metal-dep_hydrolase_composite"/>
</dbReference>
<dbReference type="GO" id="GO:0005829">
    <property type="term" value="C:cytosol"/>
    <property type="evidence" value="ECO:0007669"/>
    <property type="project" value="TreeGrafter"/>
</dbReference>
<dbReference type="GO" id="GO:0046872">
    <property type="term" value="F:metal ion binding"/>
    <property type="evidence" value="ECO:0007669"/>
    <property type="project" value="UniProtKB-KW"/>
</dbReference>
<evidence type="ECO:0000256" key="3">
    <source>
        <dbReference type="ARBA" id="ARBA00011881"/>
    </source>
</evidence>
<evidence type="ECO:0000256" key="9">
    <source>
        <dbReference type="ARBA" id="ARBA00054448"/>
    </source>
</evidence>
<organism evidence="13 14">
    <name type="scientific">Pseudomonas putida (strain DOT-T1E)</name>
    <dbReference type="NCBI Taxonomy" id="1196325"/>
    <lineage>
        <taxon>Bacteria</taxon>
        <taxon>Pseudomonadati</taxon>
        <taxon>Pseudomonadota</taxon>
        <taxon>Gammaproteobacteria</taxon>
        <taxon>Pseudomonadales</taxon>
        <taxon>Pseudomonadaceae</taxon>
        <taxon>Pseudomonas</taxon>
    </lineage>
</organism>
<evidence type="ECO:0000256" key="10">
    <source>
        <dbReference type="ARBA" id="ARBA00074385"/>
    </source>
</evidence>
<dbReference type="GO" id="GO:0055086">
    <property type="term" value="P:nucleobase-containing small molecule metabolic process"/>
    <property type="evidence" value="ECO:0007669"/>
    <property type="project" value="UniProtKB-ARBA"/>
</dbReference>
<evidence type="ECO:0000256" key="4">
    <source>
        <dbReference type="ARBA" id="ARBA00022723"/>
    </source>
</evidence>
<dbReference type="EMBL" id="CP003734">
    <property type="protein sequence ID" value="AFO49128.1"/>
    <property type="molecule type" value="Genomic_DNA"/>
</dbReference>
<keyword evidence="4" id="KW-0479">Metal-binding</keyword>
<dbReference type="Gene3D" id="2.30.40.10">
    <property type="entry name" value="Urease, subunit C, domain 1"/>
    <property type="match status" value="1"/>
</dbReference>
<dbReference type="GO" id="GO:0072527">
    <property type="term" value="P:pyrimidine-containing compound metabolic process"/>
    <property type="evidence" value="ECO:0007669"/>
    <property type="project" value="UniProtKB-ARBA"/>
</dbReference>